<keyword evidence="3" id="KW-0687">Ribonucleoprotein</keyword>
<evidence type="ECO:0000256" key="3">
    <source>
        <dbReference type="ARBA" id="ARBA00023274"/>
    </source>
</evidence>
<dbReference type="GO" id="GO:0003735">
    <property type="term" value="F:structural constituent of ribosome"/>
    <property type="evidence" value="ECO:0007669"/>
    <property type="project" value="InterPro"/>
</dbReference>
<dbReference type="InterPro" id="IPR000289">
    <property type="entry name" value="Ribosomal_eS28"/>
</dbReference>
<organism evidence="4">
    <name type="scientific">Heterosigma akashiwo</name>
    <name type="common">Chromophytic alga</name>
    <name type="synonym">Heterosigma carterae</name>
    <dbReference type="NCBI Taxonomy" id="2829"/>
    <lineage>
        <taxon>Eukaryota</taxon>
        <taxon>Sar</taxon>
        <taxon>Stramenopiles</taxon>
        <taxon>Ochrophyta</taxon>
        <taxon>Raphidophyceae</taxon>
        <taxon>Chattonellales</taxon>
        <taxon>Chattonellaceae</taxon>
        <taxon>Heterosigma</taxon>
    </lineage>
</organism>
<dbReference type="HAMAP" id="MF_00292">
    <property type="entry name" value="Ribosomal_eS28"/>
    <property type="match status" value="1"/>
</dbReference>
<evidence type="ECO:0008006" key="5">
    <source>
        <dbReference type="Google" id="ProtNLM"/>
    </source>
</evidence>
<dbReference type="Pfam" id="PF01200">
    <property type="entry name" value="Ribosomal_S28e"/>
    <property type="match status" value="1"/>
</dbReference>
<evidence type="ECO:0000313" key="4">
    <source>
        <dbReference type="EMBL" id="CAE0653248.1"/>
    </source>
</evidence>
<reference evidence="4" key="1">
    <citation type="submission" date="2021-01" db="EMBL/GenBank/DDBJ databases">
        <authorList>
            <person name="Corre E."/>
            <person name="Pelletier E."/>
            <person name="Niang G."/>
            <person name="Scheremetjew M."/>
            <person name="Finn R."/>
            <person name="Kale V."/>
            <person name="Holt S."/>
            <person name="Cochrane G."/>
            <person name="Meng A."/>
            <person name="Brown T."/>
            <person name="Cohen L."/>
        </authorList>
    </citation>
    <scope>NUCLEOTIDE SEQUENCE</scope>
    <source>
        <strain evidence="4">CCMP3107</strain>
    </source>
</reference>
<dbReference type="PANTHER" id="PTHR10769">
    <property type="entry name" value="40S RIBOSOMAL PROTEIN S28"/>
    <property type="match status" value="1"/>
</dbReference>
<protein>
    <recommendedName>
        <fullName evidence="5">30S ribosomal protein S28e</fullName>
    </recommendedName>
</protein>
<dbReference type="AlphaFoldDB" id="A0A7S4DJ28"/>
<dbReference type="SUPFAM" id="SSF50249">
    <property type="entry name" value="Nucleic acid-binding proteins"/>
    <property type="match status" value="1"/>
</dbReference>
<keyword evidence="2" id="KW-0689">Ribosomal protein</keyword>
<dbReference type="EMBL" id="HBIU01060320">
    <property type="protein sequence ID" value="CAE0653248.1"/>
    <property type="molecule type" value="Transcribed_RNA"/>
</dbReference>
<proteinExistence type="inferred from homology"/>
<dbReference type="CDD" id="cd04457">
    <property type="entry name" value="S1_S28E"/>
    <property type="match status" value="1"/>
</dbReference>
<accession>A0A7S4DJ28</accession>
<comment type="similarity">
    <text evidence="1">Belongs to the eukaryotic ribosomal protein eS28 family.</text>
</comment>
<sequence>MSKKAAKKVEVEEVVVQQGDQARLGQIISILGRTGSRGNVTQVRVRISGDAGTRDAGRTIIRNVKGPCREGDILALMETEREARRMR</sequence>
<dbReference type="InterPro" id="IPR012340">
    <property type="entry name" value="NA-bd_OB-fold"/>
</dbReference>
<gene>
    <name evidence="4" type="ORF">HAKA00212_LOCUS26096</name>
</gene>
<dbReference type="GO" id="GO:0006412">
    <property type="term" value="P:translation"/>
    <property type="evidence" value="ECO:0007669"/>
    <property type="project" value="InterPro"/>
</dbReference>
<evidence type="ECO:0000256" key="2">
    <source>
        <dbReference type="ARBA" id="ARBA00022980"/>
    </source>
</evidence>
<evidence type="ECO:0000256" key="1">
    <source>
        <dbReference type="ARBA" id="ARBA00005943"/>
    </source>
</evidence>
<dbReference type="GO" id="GO:0000028">
    <property type="term" value="P:ribosomal small subunit assembly"/>
    <property type="evidence" value="ECO:0007669"/>
    <property type="project" value="TreeGrafter"/>
</dbReference>
<name>A0A7S4DJ28_HETAK</name>
<dbReference type="Gene3D" id="2.40.50.140">
    <property type="entry name" value="Nucleic acid-binding proteins"/>
    <property type="match status" value="1"/>
</dbReference>
<dbReference type="PANTHER" id="PTHR10769:SF3">
    <property type="entry name" value="SMALL RIBOSOMAL SUBUNIT PROTEIN ES28"/>
    <property type="match status" value="1"/>
</dbReference>
<dbReference type="GO" id="GO:0022627">
    <property type="term" value="C:cytosolic small ribosomal subunit"/>
    <property type="evidence" value="ECO:0007669"/>
    <property type="project" value="TreeGrafter"/>
</dbReference>
<dbReference type="GO" id="GO:0030490">
    <property type="term" value="P:maturation of SSU-rRNA"/>
    <property type="evidence" value="ECO:0007669"/>
    <property type="project" value="TreeGrafter"/>
</dbReference>